<protein>
    <submittedName>
        <fullName evidence="1">Uncharacterized protein</fullName>
    </submittedName>
</protein>
<accession>A0A7J9NCT2</accession>
<dbReference type="OrthoDB" id="994988at2759"/>
<reference evidence="1 2" key="1">
    <citation type="journal article" date="2019" name="Genome Biol. Evol.">
        <title>Insights into the evolution of the New World diploid cottons (Gossypium, subgenus Houzingenia) based on genome sequencing.</title>
        <authorList>
            <person name="Grover C.E."/>
            <person name="Arick M.A. 2nd"/>
            <person name="Thrash A."/>
            <person name="Conover J.L."/>
            <person name="Sanders W.S."/>
            <person name="Peterson D.G."/>
            <person name="Frelichowski J.E."/>
            <person name="Scheffler J.A."/>
            <person name="Scheffler B.E."/>
            <person name="Wendel J.F."/>
        </authorList>
    </citation>
    <scope>NUCLEOTIDE SEQUENCE [LARGE SCALE GENOMIC DNA]</scope>
    <source>
        <strain evidence="1">1</strain>
        <tissue evidence="1">Leaf</tissue>
    </source>
</reference>
<gene>
    <name evidence="1" type="ORF">Goshw_022994</name>
</gene>
<evidence type="ECO:0000313" key="1">
    <source>
        <dbReference type="EMBL" id="MBA0881143.1"/>
    </source>
</evidence>
<keyword evidence="2" id="KW-1185">Reference proteome</keyword>
<dbReference type="Proteomes" id="UP000593576">
    <property type="component" value="Unassembled WGS sequence"/>
</dbReference>
<dbReference type="AlphaFoldDB" id="A0A7J9NCT2"/>
<organism evidence="1 2">
    <name type="scientific">Gossypium schwendimanii</name>
    <name type="common">Cotton</name>
    <dbReference type="NCBI Taxonomy" id="34291"/>
    <lineage>
        <taxon>Eukaryota</taxon>
        <taxon>Viridiplantae</taxon>
        <taxon>Streptophyta</taxon>
        <taxon>Embryophyta</taxon>
        <taxon>Tracheophyta</taxon>
        <taxon>Spermatophyta</taxon>
        <taxon>Magnoliopsida</taxon>
        <taxon>eudicotyledons</taxon>
        <taxon>Gunneridae</taxon>
        <taxon>Pentapetalae</taxon>
        <taxon>rosids</taxon>
        <taxon>malvids</taxon>
        <taxon>Malvales</taxon>
        <taxon>Malvaceae</taxon>
        <taxon>Malvoideae</taxon>
        <taxon>Gossypium</taxon>
    </lineage>
</organism>
<sequence length="245" mass="28090">MPEYINKYIVSEMPRPNGRIDKALTYEETEQLNVEEPDASTKEIINDENIENVDTYNSLKTGMRIPKEQCHMIEPWNNIYMPNPATASAPKVAETTGYIIEATPVSTLPPEAQAPTLRRRYNKLKPLTEFLNNWNVTKSLRKNGRIDKKYCHKECNITLRSLLEVKRYETDDILPMHGKKKKESNNQSESPTLLLLLTYGETGEQNEELEASTMERTNSENMHMSNLTVSASTTPKGIFLFLLTF</sequence>
<dbReference type="EMBL" id="JABFAF010278806">
    <property type="protein sequence ID" value="MBA0881143.1"/>
    <property type="molecule type" value="Genomic_DNA"/>
</dbReference>
<evidence type="ECO:0000313" key="2">
    <source>
        <dbReference type="Proteomes" id="UP000593576"/>
    </source>
</evidence>
<comment type="caution">
    <text evidence="1">The sequence shown here is derived from an EMBL/GenBank/DDBJ whole genome shotgun (WGS) entry which is preliminary data.</text>
</comment>
<proteinExistence type="predicted"/>
<name>A0A7J9NCT2_GOSSC</name>